<sequence>MVPPPRVLEISIVSGHDLALVSKSMKTYSVAWVDPERKLTTRVDQNGLNNPSWNEKFVFRVDDRFLTDETSAIMIEIYAAAWLKDALIGSVRVLISHLFGTLTHNSSSSTRYVALQVRRPSGRPQGILNLGITLLDNTMRSMPLFAELCGAGANFSEVSSGANDVMKPETTTAQNSKQSKDDQELERVLKPKDNSLSKAKLRRSQSDKTDLTSEDYSKNSSHQAQQPTGTGSVVTGSICNGGSVVKGSGSMVNGSQCSSDVGPSASVVAAAIAKGLYKAPTPPKTGAGGLVTEEWTAAAKESDQQEVMKSKVERWRTELPPIYDNSKMSANSKHGGRPRRRTDSGGLFSCFGNAFGCEISITCGGGNSSNKKKYQNGKVCNLSSVDDNSSQSYV</sequence>
<dbReference type="Gene3D" id="2.60.40.150">
    <property type="entry name" value="C2 domain"/>
    <property type="match status" value="1"/>
</dbReference>
<dbReference type="InterPro" id="IPR000008">
    <property type="entry name" value="C2_dom"/>
</dbReference>
<name>A0AAP0LVS2_9ROSI</name>
<evidence type="ECO:0000256" key="1">
    <source>
        <dbReference type="SAM" id="MobiDB-lite"/>
    </source>
</evidence>
<evidence type="ECO:0000259" key="2">
    <source>
        <dbReference type="PROSITE" id="PS50004"/>
    </source>
</evidence>
<dbReference type="Pfam" id="PF00168">
    <property type="entry name" value="C2"/>
    <property type="match status" value="1"/>
</dbReference>
<organism evidence="3 4">
    <name type="scientific">Citrus x changshan-huyou</name>
    <dbReference type="NCBI Taxonomy" id="2935761"/>
    <lineage>
        <taxon>Eukaryota</taxon>
        <taxon>Viridiplantae</taxon>
        <taxon>Streptophyta</taxon>
        <taxon>Embryophyta</taxon>
        <taxon>Tracheophyta</taxon>
        <taxon>Spermatophyta</taxon>
        <taxon>Magnoliopsida</taxon>
        <taxon>eudicotyledons</taxon>
        <taxon>Gunneridae</taxon>
        <taxon>Pentapetalae</taxon>
        <taxon>rosids</taxon>
        <taxon>malvids</taxon>
        <taxon>Sapindales</taxon>
        <taxon>Rutaceae</taxon>
        <taxon>Aurantioideae</taxon>
        <taxon>Citrus</taxon>
    </lineage>
</organism>
<feature type="domain" description="C2" evidence="2">
    <location>
        <begin position="1"/>
        <end position="112"/>
    </location>
</feature>
<dbReference type="GO" id="GO:0006952">
    <property type="term" value="P:defense response"/>
    <property type="evidence" value="ECO:0007669"/>
    <property type="project" value="InterPro"/>
</dbReference>
<evidence type="ECO:0000313" key="3">
    <source>
        <dbReference type="EMBL" id="KAK9188302.1"/>
    </source>
</evidence>
<dbReference type="EMBL" id="JBCGBO010000007">
    <property type="protein sequence ID" value="KAK9188302.1"/>
    <property type="molecule type" value="Genomic_DNA"/>
</dbReference>
<comment type="caution">
    <text evidence="3">The sequence shown here is derived from an EMBL/GenBank/DDBJ whole genome shotgun (WGS) entry which is preliminary data.</text>
</comment>
<dbReference type="AlphaFoldDB" id="A0AAP0LVS2"/>
<evidence type="ECO:0000313" key="4">
    <source>
        <dbReference type="Proteomes" id="UP001428341"/>
    </source>
</evidence>
<dbReference type="InterPro" id="IPR035892">
    <property type="entry name" value="C2_domain_sf"/>
</dbReference>
<dbReference type="PANTHER" id="PTHR32246:SF103">
    <property type="entry name" value="CALCIUM-DEPENDENT LIPID-BINDING (CALB DOMAIN) FAMILY PROTEIN"/>
    <property type="match status" value="1"/>
</dbReference>
<feature type="compositionally biased region" description="Polar residues" evidence="1">
    <location>
        <begin position="218"/>
        <end position="235"/>
    </location>
</feature>
<dbReference type="SUPFAM" id="SSF49562">
    <property type="entry name" value="C2 domain (Calcium/lipid-binding domain, CaLB)"/>
    <property type="match status" value="1"/>
</dbReference>
<dbReference type="PANTHER" id="PTHR32246">
    <property type="entry name" value="INGRESSION PROTEIN FIC1"/>
    <property type="match status" value="1"/>
</dbReference>
<dbReference type="PROSITE" id="PS50004">
    <property type="entry name" value="C2"/>
    <property type="match status" value="1"/>
</dbReference>
<feature type="compositionally biased region" description="Basic and acidic residues" evidence="1">
    <location>
        <begin position="204"/>
        <end position="217"/>
    </location>
</feature>
<keyword evidence="4" id="KW-1185">Reference proteome</keyword>
<proteinExistence type="predicted"/>
<feature type="compositionally biased region" description="Basic and acidic residues" evidence="1">
    <location>
        <begin position="178"/>
        <end position="195"/>
    </location>
</feature>
<dbReference type="InterPro" id="IPR044750">
    <property type="entry name" value="C2_SRC2/BAP"/>
</dbReference>
<dbReference type="CDD" id="cd04051">
    <property type="entry name" value="C2_SRC2_like"/>
    <property type="match status" value="1"/>
</dbReference>
<feature type="region of interest" description="Disordered" evidence="1">
    <location>
        <begin position="159"/>
        <end position="235"/>
    </location>
</feature>
<dbReference type="Proteomes" id="UP001428341">
    <property type="component" value="Unassembled WGS sequence"/>
</dbReference>
<gene>
    <name evidence="3" type="ORF">WN944_019703</name>
</gene>
<protein>
    <recommendedName>
        <fullName evidence="2">C2 domain-containing protein</fullName>
    </recommendedName>
</protein>
<dbReference type="SMART" id="SM00239">
    <property type="entry name" value="C2"/>
    <property type="match status" value="1"/>
</dbReference>
<feature type="region of interest" description="Disordered" evidence="1">
    <location>
        <begin position="318"/>
        <end position="343"/>
    </location>
</feature>
<accession>A0AAP0LVS2</accession>
<reference evidence="3 4" key="1">
    <citation type="submission" date="2024-05" db="EMBL/GenBank/DDBJ databases">
        <title>Haplotype-resolved chromosome-level genome assembly of Huyou (Citrus changshanensis).</title>
        <authorList>
            <person name="Miao C."/>
            <person name="Chen W."/>
            <person name="Wu Y."/>
            <person name="Wang L."/>
            <person name="Zhao S."/>
            <person name="Grierson D."/>
            <person name="Xu C."/>
            <person name="Chen K."/>
        </authorList>
    </citation>
    <scope>NUCLEOTIDE SEQUENCE [LARGE SCALE GENOMIC DNA]</scope>
    <source>
        <strain evidence="3">01-14</strain>
        <tissue evidence="3">Leaf</tissue>
    </source>
</reference>